<evidence type="ECO:0000256" key="3">
    <source>
        <dbReference type="ARBA" id="ARBA00022803"/>
    </source>
</evidence>
<accession>A0A1Y5RWJ9</accession>
<dbReference type="GO" id="GO:0004784">
    <property type="term" value="F:superoxide dismutase activity"/>
    <property type="evidence" value="ECO:0007669"/>
    <property type="project" value="UniProtKB-EC"/>
</dbReference>
<dbReference type="InterPro" id="IPR051012">
    <property type="entry name" value="CellSynth/LPSAsmb/PSIAsmb"/>
</dbReference>
<dbReference type="Proteomes" id="UP000193827">
    <property type="component" value="Unassembled WGS sequence"/>
</dbReference>
<keyword evidence="8" id="KW-0560">Oxidoreductase</keyword>
<feature type="signal peptide" evidence="6">
    <location>
        <begin position="1"/>
        <end position="22"/>
    </location>
</feature>
<dbReference type="InterPro" id="IPR011990">
    <property type="entry name" value="TPR-like_helical_dom_sf"/>
</dbReference>
<evidence type="ECO:0000313" key="9">
    <source>
        <dbReference type="Proteomes" id="UP000193827"/>
    </source>
</evidence>
<protein>
    <submittedName>
        <fullName evidence="8">Superoxide dismutase [Cu-Zn]</fullName>
        <ecNumber evidence="8">1.15.1.1</ecNumber>
    </submittedName>
</protein>
<feature type="region of interest" description="Disordered" evidence="5">
    <location>
        <begin position="732"/>
        <end position="757"/>
    </location>
</feature>
<proteinExistence type="inferred from homology"/>
<dbReference type="InterPro" id="IPR036423">
    <property type="entry name" value="SOD-like_Cu/Zn_dom_sf"/>
</dbReference>
<evidence type="ECO:0000256" key="5">
    <source>
        <dbReference type="SAM" id="MobiDB-lite"/>
    </source>
</evidence>
<feature type="compositionally biased region" description="Basic and acidic residues" evidence="5">
    <location>
        <begin position="732"/>
        <end position="745"/>
    </location>
</feature>
<comment type="similarity">
    <text evidence="1">Belongs to the Cu-Zn superoxide dismutase family.</text>
</comment>
<dbReference type="Gene3D" id="2.60.40.200">
    <property type="entry name" value="Superoxide dismutase, copper/zinc binding domain"/>
    <property type="match status" value="1"/>
</dbReference>
<evidence type="ECO:0000256" key="6">
    <source>
        <dbReference type="SAM" id="SignalP"/>
    </source>
</evidence>
<dbReference type="AlphaFoldDB" id="A0A1Y5RWJ9"/>
<dbReference type="EMBL" id="FWFL01000002">
    <property type="protein sequence ID" value="SLN24529.1"/>
    <property type="molecule type" value="Genomic_DNA"/>
</dbReference>
<feature type="domain" description="Superoxide dismutase copper/zinc binding" evidence="7">
    <location>
        <begin position="665"/>
        <end position="791"/>
    </location>
</feature>
<keyword evidence="6" id="KW-0732">Signal</keyword>
<evidence type="ECO:0000259" key="7">
    <source>
        <dbReference type="Pfam" id="PF00080"/>
    </source>
</evidence>
<name>A0A1Y5RWJ9_9RHOB</name>
<reference evidence="8 9" key="1">
    <citation type="submission" date="2017-03" db="EMBL/GenBank/DDBJ databases">
        <authorList>
            <person name="Afonso C.L."/>
            <person name="Miller P.J."/>
            <person name="Scott M.A."/>
            <person name="Spackman E."/>
            <person name="Goraichik I."/>
            <person name="Dimitrov K.M."/>
            <person name="Suarez D.L."/>
            <person name="Swayne D.E."/>
        </authorList>
    </citation>
    <scope>NUCLEOTIDE SEQUENCE [LARGE SCALE GENOMIC DNA]</scope>
    <source>
        <strain evidence="8 9">CECT 8287</strain>
    </source>
</reference>
<dbReference type="InterPro" id="IPR001424">
    <property type="entry name" value="SOD_Cu_Zn_dom"/>
</dbReference>
<evidence type="ECO:0000256" key="4">
    <source>
        <dbReference type="PROSITE-ProRule" id="PRU00339"/>
    </source>
</evidence>
<dbReference type="SUPFAM" id="SSF48452">
    <property type="entry name" value="TPR-like"/>
    <property type="match status" value="3"/>
</dbReference>
<dbReference type="Gene3D" id="1.25.40.10">
    <property type="entry name" value="Tetratricopeptide repeat domain"/>
    <property type="match status" value="3"/>
</dbReference>
<dbReference type="GO" id="GO:0046872">
    <property type="term" value="F:metal ion binding"/>
    <property type="evidence" value="ECO:0007669"/>
    <property type="project" value="InterPro"/>
</dbReference>
<dbReference type="PROSITE" id="PS50005">
    <property type="entry name" value="TPR"/>
    <property type="match status" value="1"/>
</dbReference>
<keyword evidence="9" id="KW-1185">Reference proteome</keyword>
<keyword evidence="2" id="KW-0677">Repeat</keyword>
<dbReference type="SUPFAM" id="SSF49329">
    <property type="entry name" value="Cu,Zn superoxide dismutase-like"/>
    <property type="match status" value="1"/>
</dbReference>
<dbReference type="PANTHER" id="PTHR45586:SF1">
    <property type="entry name" value="LIPOPOLYSACCHARIDE ASSEMBLY PROTEIN B"/>
    <property type="match status" value="1"/>
</dbReference>
<dbReference type="RefSeq" id="WP_085891348.1">
    <property type="nucleotide sequence ID" value="NZ_FWFL01000002.1"/>
</dbReference>
<keyword evidence="3 4" id="KW-0802">TPR repeat</keyword>
<dbReference type="PANTHER" id="PTHR45586">
    <property type="entry name" value="TPR REPEAT-CONTAINING PROTEIN PA4667"/>
    <property type="match status" value="1"/>
</dbReference>
<dbReference type="InterPro" id="IPR019734">
    <property type="entry name" value="TPR_rpt"/>
</dbReference>
<gene>
    <name evidence="8" type="primary">sodC</name>
    <name evidence="8" type="ORF">PEL8287_01122</name>
</gene>
<organism evidence="8 9">
    <name type="scientific">Roseovarius litorisediminis</name>
    <dbReference type="NCBI Taxonomy" id="1312363"/>
    <lineage>
        <taxon>Bacteria</taxon>
        <taxon>Pseudomonadati</taxon>
        <taxon>Pseudomonadota</taxon>
        <taxon>Alphaproteobacteria</taxon>
        <taxon>Rhodobacterales</taxon>
        <taxon>Roseobacteraceae</taxon>
        <taxon>Roseovarius</taxon>
    </lineage>
</organism>
<feature type="chain" id="PRO_5012193114" evidence="6">
    <location>
        <begin position="23"/>
        <end position="803"/>
    </location>
</feature>
<evidence type="ECO:0000256" key="2">
    <source>
        <dbReference type="ARBA" id="ARBA00022737"/>
    </source>
</evidence>
<evidence type="ECO:0000313" key="8">
    <source>
        <dbReference type="EMBL" id="SLN24529.1"/>
    </source>
</evidence>
<feature type="repeat" description="TPR" evidence="4">
    <location>
        <begin position="492"/>
        <end position="525"/>
    </location>
</feature>
<sequence length="803" mass="85045">MIRVSRALFAAALIFTAPLAEAATMSDDAASGFTGSEFGWLLHKDLLATPIVSRGDPDALALVARAMRDDDPRAGLGLQNYLKRFPRDPAAFDLAGTHLLIKDQPREAVLSLGQALKIQPDLPWTRAKYGAALYLLEQDYAARKQLARVLETDPDNPLALRWLQKIALDDGDLNAAIRYGQRSLSAFGLPQSKVNAAHVDLALLYVRAGWWEDAFDLLSPVLSAPRLDAPDQFAAGVLGTLAQVSTEIHQPVAARKALDRIAARISSEVYANPPWAILEARTLRLEGRANEAMAILDRLSSTPQAARSLIAERSMTRIDTGETDAALQDIASTISNDPAGETAQLVALYRTVAAAAGWPEGALKQLENALPSKPAPAIALELARTEAEGGAPEGARARVSALLQSTQSVPVPLRVEALQLAAGLDYAEGNRPAAIKRIRDALELTPSNEFLWLTLAAYTHDSGGHAHATADPGHVGLREILVEASEAVPDSATIWGELGILDFTSGNTESAAEMLLKAVELAPARPEINLLAALALADSGGDLDKAKALAEFSRQVDPDNPATKDAAGWVAYRRDGASEASLALLNEAHEADPSDVTTQRHRAELLMELGQVDAAADAALASLSGELAAHDRETARKILLKLRPADRVVSPIRLLTNDGAGTEIGRAVFERGAERGVIVTLSGKGLPSGANPVHIHEIPSCSPGPDGTVGGAAGPHYGMDHSAHMMKDGTDMQAGEMDHSTHSHSGESAPRGDLPAASVGKEGVFDVRIDANWLTLDEVRGRSLMIHDGSKPGEPKIACAIIG</sequence>
<dbReference type="OrthoDB" id="5431326at2"/>
<dbReference type="Pfam" id="PF00080">
    <property type="entry name" value="Sod_Cu"/>
    <property type="match status" value="1"/>
</dbReference>
<dbReference type="EC" id="1.15.1.1" evidence="8"/>
<evidence type="ECO:0000256" key="1">
    <source>
        <dbReference type="ARBA" id="ARBA00010457"/>
    </source>
</evidence>